<gene>
    <name evidence="1" type="ORF">SAMN05216516_11631</name>
</gene>
<evidence type="ECO:0000313" key="2">
    <source>
        <dbReference type="Proteomes" id="UP000242222"/>
    </source>
</evidence>
<dbReference type="RefSeq" id="WP_092879979.1">
    <property type="nucleotide sequence ID" value="NZ_FOVC01000016.1"/>
</dbReference>
<organism evidence="1 2">
    <name type="scientific">Izhakiella capsodis</name>
    <dbReference type="NCBI Taxonomy" id="1367852"/>
    <lineage>
        <taxon>Bacteria</taxon>
        <taxon>Pseudomonadati</taxon>
        <taxon>Pseudomonadota</taxon>
        <taxon>Gammaproteobacteria</taxon>
        <taxon>Enterobacterales</taxon>
        <taxon>Erwiniaceae</taxon>
        <taxon>Izhakiella</taxon>
    </lineage>
</organism>
<accession>A0A1I5BDH7</accession>
<protein>
    <submittedName>
        <fullName evidence="1">Uncharacterized protein</fullName>
    </submittedName>
</protein>
<evidence type="ECO:0000313" key="1">
    <source>
        <dbReference type="EMBL" id="SFN72793.1"/>
    </source>
</evidence>
<sequence length="73" mass="8186">MQFINRLKSLFFTHKEKKAMTDTVVEVPEATPSAEFKTGVEDFEKAFEFVTAGVKTLGDAAKDELKALAKKYL</sequence>
<reference evidence="2" key="1">
    <citation type="submission" date="2016-10" db="EMBL/GenBank/DDBJ databases">
        <authorList>
            <person name="Varghese N."/>
            <person name="Submissions S."/>
        </authorList>
    </citation>
    <scope>NUCLEOTIDE SEQUENCE [LARGE SCALE GENOMIC DNA]</scope>
    <source>
        <strain evidence="2">N6PO6</strain>
    </source>
</reference>
<dbReference type="STRING" id="1367852.SAMN05216516_11631"/>
<name>A0A1I5BDH7_9GAMM</name>
<proteinExistence type="predicted"/>
<dbReference type="EMBL" id="FOVC01000016">
    <property type="protein sequence ID" value="SFN72793.1"/>
    <property type="molecule type" value="Genomic_DNA"/>
</dbReference>
<dbReference type="AlphaFoldDB" id="A0A1I5BDH7"/>
<keyword evidence="2" id="KW-1185">Reference proteome</keyword>
<dbReference type="Proteomes" id="UP000242222">
    <property type="component" value="Unassembled WGS sequence"/>
</dbReference>